<proteinExistence type="predicted"/>
<accession>A0A5L4KCZ4</accession>
<evidence type="ECO:0000313" key="1">
    <source>
        <dbReference type="EMBL" id="EAK0453794.1"/>
    </source>
</evidence>
<dbReference type="AlphaFoldDB" id="A0A5L4KCZ4"/>
<reference evidence="1" key="1">
    <citation type="submission" date="2018-05" db="EMBL/GenBank/DDBJ databases">
        <authorList>
            <consortium name="PulseNet: The National Subtyping Network for Foodborne Disease Surveillance"/>
            <person name="Tarr C.L."/>
            <person name="Trees E."/>
            <person name="Katz L.S."/>
            <person name="Carleton-Romer H.A."/>
            <person name="Stroika S."/>
            <person name="Kucerova Z."/>
            <person name="Roache K.F."/>
            <person name="Sabol A.L."/>
            <person name="Besser J."/>
            <person name="Gerner-Smidt P."/>
        </authorList>
    </citation>
    <scope>NUCLEOTIDE SEQUENCE</scope>
    <source>
        <strain evidence="1">2014D-0197</strain>
    </source>
</reference>
<name>A0A5L4KCZ4_CAMFE</name>
<comment type="caution">
    <text evidence="1">The sequence shown here is derived from an EMBL/GenBank/DDBJ whole genome shotgun (WGS) entry which is preliminary data.</text>
</comment>
<evidence type="ECO:0008006" key="2">
    <source>
        <dbReference type="Google" id="ProtNLM"/>
    </source>
</evidence>
<sequence>MTEKQAILRKQLLSKIHTTKRYKELKENDAWEMFLDCHFRCSTSAELSIKELYACLDLLHGKLIAIEEIDAKGRELIARAKKQLSTLRQVDRLKAAMSDLGWNESQLKMFIIKKLKIIADPFKLNVKNTSKIIYILDKIAKDGKK</sequence>
<gene>
    <name evidence="1" type="ORF">AAH17_09130</name>
</gene>
<dbReference type="RefSeq" id="WP_002850356.1">
    <property type="nucleotide sequence ID" value="NZ_CBCUYW010000064.1"/>
</dbReference>
<protein>
    <recommendedName>
        <fullName evidence="2">DUF1018 domain-containing protein</fullName>
    </recommendedName>
</protein>
<organism evidence="1">
    <name type="scientific">Campylobacter fetus</name>
    <dbReference type="NCBI Taxonomy" id="196"/>
    <lineage>
        <taxon>Bacteria</taxon>
        <taxon>Pseudomonadati</taxon>
        <taxon>Campylobacterota</taxon>
        <taxon>Epsilonproteobacteria</taxon>
        <taxon>Campylobacterales</taxon>
        <taxon>Campylobacteraceae</taxon>
        <taxon>Campylobacter</taxon>
    </lineage>
</organism>
<dbReference type="EMBL" id="AACCXK010000046">
    <property type="protein sequence ID" value="EAK0453794.1"/>
    <property type="molecule type" value="Genomic_DNA"/>
</dbReference>